<dbReference type="SUPFAM" id="SSF48150">
    <property type="entry name" value="DNA-glycosylase"/>
    <property type="match status" value="1"/>
</dbReference>
<dbReference type="EMBL" id="SWLB01000019">
    <property type="protein sequence ID" value="KAF3326184.1"/>
    <property type="molecule type" value="Genomic_DNA"/>
</dbReference>
<organism evidence="1 2">
    <name type="scientific">Carex littledalei</name>
    <dbReference type="NCBI Taxonomy" id="544730"/>
    <lineage>
        <taxon>Eukaryota</taxon>
        <taxon>Viridiplantae</taxon>
        <taxon>Streptophyta</taxon>
        <taxon>Embryophyta</taxon>
        <taxon>Tracheophyta</taxon>
        <taxon>Spermatophyta</taxon>
        <taxon>Magnoliopsida</taxon>
        <taxon>Liliopsida</taxon>
        <taxon>Poales</taxon>
        <taxon>Cyperaceae</taxon>
        <taxon>Cyperoideae</taxon>
        <taxon>Cariceae</taxon>
        <taxon>Carex</taxon>
        <taxon>Carex subgen. Euthyceras</taxon>
    </lineage>
</organism>
<name>A0A833QN93_9POAL</name>
<dbReference type="InterPro" id="IPR011257">
    <property type="entry name" value="DNA_glycosylase"/>
</dbReference>
<dbReference type="PANTHER" id="PTHR10242">
    <property type="entry name" value="8-OXOGUANINE DNA GLYCOSYLASE"/>
    <property type="match status" value="1"/>
</dbReference>
<proteinExistence type="predicted"/>
<protein>
    <recommendedName>
        <fullName evidence="3">HhH-GPD domain-containing protein</fullName>
    </recommendedName>
</protein>
<dbReference type="GO" id="GO:0034039">
    <property type="term" value="F:8-oxo-7,8-dihydroguanine DNA N-glycosylase activity"/>
    <property type="evidence" value="ECO:0007669"/>
    <property type="project" value="TreeGrafter"/>
</dbReference>
<reference evidence="1" key="1">
    <citation type="submission" date="2020-01" db="EMBL/GenBank/DDBJ databases">
        <title>Genome sequence of Kobresia littledalei, the first chromosome-level genome in the family Cyperaceae.</title>
        <authorList>
            <person name="Qu G."/>
        </authorList>
    </citation>
    <scope>NUCLEOTIDE SEQUENCE</scope>
    <source>
        <strain evidence="1">C.B.Clarke</strain>
        <tissue evidence="1">Leaf</tissue>
    </source>
</reference>
<dbReference type="GO" id="GO:0005634">
    <property type="term" value="C:nucleus"/>
    <property type="evidence" value="ECO:0007669"/>
    <property type="project" value="TreeGrafter"/>
</dbReference>
<accession>A0A833QN93</accession>
<dbReference type="Proteomes" id="UP000623129">
    <property type="component" value="Unassembled WGS sequence"/>
</dbReference>
<dbReference type="OrthoDB" id="4951845at2759"/>
<gene>
    <name evidence="1" type="ORF">FCM35_KLT09264</name>
</gene>
<dbReference type="InterPro" id="IPR052054">
    <property type="entry name" value="Oxidative_DNA_repair_enzyme"/>
</dbReference>
<comment type="caution">
    <text evidence="1">The sequence shown here is derived from an EMBL/GenBank/DDBJ whole genome shotgun (WGS) entry which is preliminary data.</text>
</comment>
<dbReference type="PANTHER" id="PTHR10242:SF4">
    <property type="entry name" value="OS07G0657600 PROTEIN"/>
    <property type="match status" value="1"/>
</dbReference>
<dbReference type="Gene3D" id="1.10.340.30">
    <property type="entry name" value="Hypothetical protein, domain 2"/>
    <property type="match status" value="1"/>
</dbReference>
<evidence type="ECO:0000313" key="2">
    <source>
        <dbReference type="Proteomes" id="UP000623129"/>
    </source>
</evidence>
<dbReference type="GO" id="GO:0006285">
    <property type="term" value="P:base-excision repair, AP site formation"/>
    <property type="evidence" value="ECO:0007669"/>
    <property type="project" value="TreeGrafter"/>
</dbReference>
<evidence type="ECO:0000313" key="1">
    <source>
        <dbReference type="EMBL" id="KAF3326184.1"/>
    </source>
</evidence>
<keyword evidence="2" id="KW-1185">Reference proteome</keyword>
<evidence type="ECO:0008006" key="3">
    <source>
        <dbReference type="Google" id="ProtNLM"/>
    </source>
</evidence>
<sequence>MSTTEAAPAPWPPSISLRLPLREGFAFAFDLEKAVCSHGLFMMAPNRWDPVSRTFHRPLRLASSPSTSLPVSISQSPPSDALEIRVFGTDSLFTQDQEAILGQVKRMLRISVNDDRVVREFHELHEIAKKKGFGRVFRSPTLFEDMVKCILLCNCTWPRTLAMAKALCALQPELKAGISSEDFKPKTPQTKELKRKCAKPKTKSKTAIRLETKFGKSIEEPVDDKTEITNDSKDHADVIEIGDFPTADELAALDVKYLAERCKLGYRAQRILSLAQGVVRGEVPVKKMEESCNDCDMLSWYDTLYSQLLDIPGFGPFTCANVLMCLGYFHKIPADSETIRHFKTFHKINCTITTIEKEIVAIYGKYAPFQFLAYWFELWEYYEETFGKTSDMSASEYLRITATNMKTKENKKRKK</sequence>
<dbReference type="AlphaFoldDB" id="A0A833QN93"/>